<name>A0A7Y0HQ64_9CLOT</name>
<sequence>MENAENIENITIHAREPLVYQRSRRKRVALKSARDYLEFNELMKKELNTYGERRTSDVAELIMLVKNVLLMTSDDTNLEAISYSKNIIPIIDYSFNIEKTKLDLVLVKDSEICKKTIAFGKCSGTYICAHKIKNSNLLSIGIPYSNIPGYTIHIIY</sequence>
<organism evidence="1 2">
    <name type="scientific">Clostridium muellerianum</name>
    <dbReference type="NCBI Taxonomy" id="2716538"/>
    <lineage>
        <taxon>Bacteria</taxon>
        <taxon>Bacillati</taxon>
        <taxon>Bacillota</taxon>
        <taxon>Clostridia</taxon>
        <taxon>Eubacteriales</taxon>
        <taxon>Clostridiaceae</taxon>
        <taxon>Clostridium</taxon>
    </lineage>
</organism>
<keyword evidence="2" id="KW-1185">Reference proteome</keyword>
<dbReference type="Proteomes" id="UP000537131">
    <property type="component" value="Unassembled WGS sequence"/>
</dbReference>
<protein>
    <submittedName>
        <fullName evidence="1">Uncharacterized protein</fullName>
    </submittedName>
</protein>
<reference evidence="1 2" key="1">
    <citation type="submission" date="2020-06" db="EMBL/GenBank/DDBJ databases">
        <title>Complete Genome Sequence of Clostridium muelleri sp. nov. P21T, an Acid-Alcohol Producing Acetogen Isolated from Old Hay.</title>
        <authorList>
            <person name="Duncan K.E."/>
            <person name="Tanner R.S."/>
        </authorList>
    </citation>
    <scope>NUCLEOTIDE SEQUENCE [LARGE SCALE GENOMIC DNA]</scope>
    <source>
        <strain evidence="1 2">P21</strain>
    </source>
</reference>
<proteinExistence type="predicted"/>
<comment type="caution">
    <text evidence="1">The sequence shown here is derived from an EMBL/GenBank/DDBJ whole genome shotgun (WGS) entry which is preliminary data.</text>
</comment>
<gene>
    <name evidence="1" type="ORF">HBE96_12255</name>
</gene>
<dbReference type="RefSeq" id="WP_169298043.1">
    <property type="nucleotide sequence ID" value="NZ_JABBNI010000022.1"/>
</dbReference>
<evidence type="ECO:0000313" key="2">
    <source>
        <dbReference type="Proteomes" id="UP000537131"/>
    </source>
</evidence>
<accession>A0A7Y0HQ64</accession>
<dbReference type="AlphaFoldDB" id="A0A7Y0HQ64"/>
<dbReference type="EMBL" id="JABBNI010000022">
    <property type="protein sequence ID" value="NMM63438.1"/>
    <property type="molecule type" value="Genomic_DNA"/>
</dbReference>
<evidence type="ECO:0000313" key="1">
    <source>
        <dbReference type="EMBL" id="NMM63438.1"/>
    </source>
</evidence>